<sequence length="113" mass="12747">MNDVHLWCFSGTSDQSVPLTQSQKDDHLVPTQTLLSGEVESSHNDMVAHSTQEDDSGNSKCESFPVRCPCGVQCDDGLMVLCDICQKWQHGVSFDIKFLYILFIYLFIYLPPD</sequence>
<dbReference type="InterPro" id="IPR011011">
    <property type="entry name" value="Znf_FYVE_PHD"/>
</dbReference>
<organism evidence="3 4">
    <name type="scientific">Portunus trituberculatus</name>
    <name type="common">Swimming crab</name>
    <name type="synonym">Neptunus trituberculatus</name>
    <dbReference type="NCBI Taxonomy" id="210409"/>
    <lineage>
        <taxon>Eukaryota</taxon>
        <taxon>Metazoa</taxon>
        <taxon>Ecdysozoa</taxon>
        <taxon>Arthropoda</taxon>
        <taxon>Crustacea</taxon>
        <taxon>Multicrustacea</taxon>
        <taxon>Malacostraca</taxon>
        <taxon>Eumalacostraca</taxon>
        <taxon>Eucarida</taxon>
        <taxon>Decapoda</taxon>
        <taxon>Pleocyemata</taxon>
        <taxon>Brachyura</taxon>
        <taxon>Eubrachyura</taxon>
        <taxon>Portunoidea</taxon>
        <taxon>Portunidae</taxon>
        <taxon>Portuninae</taxon>
        <taxon>Portunus</taxon>
    </lineage>
</organism>
<dbReference type="GO" id="GO:0008168">
    <property type="term" value="F:methyltransferase activity"/>
    <property type="evidence" value="ECO:0007669"/>
    <property type="project" value="UniProtKB-KW"/>
</dbReference>
<reference evidence="3 4" key="1">
    <citation type="submission" date="2019-05" db="EMBL/GenBank/DDBJ databases">
        <title>Another draft genome of Portunus trituberculatus and its Hox gene families provides insights of decapod evolution.</title>
        <authorList>
            <person name="Jeong J.-H."/>
            <person name="Song I."/>
            <person name="Kim S."/>
            <person name="Choi T."/>
            <person name="Kim D."/>
            <person name="Ryu S."/>
            <person name="Kim W."/>
        </authorList>
    </citation>
    <scope>NUCLEOTIDE SEQUENCE [LARGE SCALE GENOMIC DNA]</scope>
    <source>
        <tissue evidence="3">Muscle</tissue>
    </source>
</reference>
<keyword evidence="2" id="KW-0812">Transmembrane</keyword>
<protein>
    <submittedName>
        <fullName evidence="3">Histone-lysine N-methyltransferase ASH1L</fullName>
    </submittedName>
</protein>
<keyword evidence="4" id="KW-1185">Reference proteome</keyword>
<keyword evidence="2" id="KW-1133">Transmembrane helix</keyword>
<dbReference type="EMBL" id="VSRR010116723">
    <property type="protein sequence ID" value="MPC99041.1"/>
    <property type="molecule type" value="Genomic_DNA"/>
</dbReference>
<keyword evidence="3" id="KW-0808">Transferase</keyword>
<evidence type="ECO:0000313" key="3">
    <source>
        <dbReference type="EMBL" id="MPC99041.1"/>
    </source>
</evidence>
<dbReference type="InterPro" id="IPR013083">
    <property type="entry name" value="Znf_RING/FYVE/PHD"/>
</dbReference>
<dbReference type="GO" id="GO:0032259">
    <property type="term" value="P:methylation"/>
    <property type="evidence" value="ECO:0007669"/>
    <property type="project" value="UniProtKB-KW"/>
</dbReference>
<gene>
    <name evidence="3" type="primary">Ash1l_0</name>
    <name evidence="3" type="ORF">E2C01_094435</name>
</gene>
<dbReference type="Gene3D" id="3.30.40.10">
    <property type="entry name" value="Zinc/RING finger domain, C3HC4 (zinc finger)"/>
    <property type="match status" value="1"/>
</dbReference>
<keyword evidence="3" id="KW-0489">Methyltransferase</keyword>
<evidence type="ECO:0000256" key="2">
    <source>
        <dbReference type="SAM" id="Phobius"/>
    </source>
</evidence>
<feature type="transmembrane region" description="Helical" evidence="2">
    <location>
        <begin position="94"/>
        <end position="110"/>
    </location>
</feature>
<feature type="region of interest" description="Disordered" evidence="1">
    <location>
        <begin position="38"/>
        <end position="59"/>
    </location>
</feature>
<accession>A0A5B7JM44</accession>
<dbReference type="OrthoDB" id="1928087at2759"/>
<dbReference type="SUPFAM" id="SSF57903">
    <property type="entry name" value="FYVE/PHD zinc finger"/>
    <property type="match status" value="1"/>
</dbReference>
<name>A0A5B7JM44_PORTR</name>
<dbReference type="AlphaFoldDB" id="A0A5B7JM44"/>
<dbReference type="Proteomes" id="UP000324222">
    <property type="component" value="Unassembled WGS sequence"/>
</dbReference>
<evidence type="ECO:0000313" key="4">
    <source>
        <dbReference type="Proteomes" id="UP000324222"/>
    </source>
</evidence>
<evidence type="ECO:0000256" key="1">
    <source>
        <dbReference type="SAM" id="MobiDB-lite"/>
    </source>
</evidence>
<keyword evidence="2" id="KW-0472">Membrane</keyword>
<comment type="caution">
    <text evidence="3">The sequence shown here is derived from an EMBL/GenBank/DDBJ whole genome shotgun (WGS) entry which is preliminary data.</text>
</comment>
<proteinExistence type="predicted"/>